<reference evidence="5" key="1">
    <citation type="submission" date="2021-02" db="EMBL/GenBank/DDBJ databases">
        <authorList>
            <person name="Nowell W R."/>
        </authorList>
    </citation>
    <scope>NUCLEOTIDE SEQUENCE</scope>
</reference>
<dbReference type="InterPro" id="IPR015422">
    <property type="entry name" value="PyrdxlP-dep_Trfase_small"/>
</dbReference>
<dbReference type="PROSITE" id="PS00600">
    <property type="entry name" value="AA_TRANSFER_CLASS_3"/>
    <property type="match status" value="1"/>
</dbReference>
<dbReference type="Pfam" id="PF00202">
    <property type="entry name" value="Aminotran_3"/>
    <property type="match status" value="1"/>
</dbReference>
<evidence type="ECO:0000256" key="2">
    <source>
        <dbReference type="ARBA" id="ARBA00008954"/>
    </source>
</evidence>
<dbReference type="InterPro" id="IPR015421">
    <property type="entry name" value="PyrdxlP-dep_Trfase_major"/>
</dbReference>
<dbReference type="AlphaFoldDB" id="A0A817Y557"/>
<dbReference type="EMBL" id="CAJOBS010001397">
    <property type="protein sequence ID" value="CAF4726298.1"/>
    <property type="molecule type" value="Genomic_DNA"/>
</dbReference>
<protein>
    <submittedName>
        <fullName evidence="5">Uncharacterized protein</fullName>
    </submittedName>
</protein>
<dbReference type="SUPFAM" id="SSF53383">
    <property type="entry name" value="PLP-dependent transferases"/>
    <property type="match status" value="1"/>
</dbReference>
<dbReference type="EMBL" id="CAJNYV010000746">
    <property type="protein sequence ID" value="CAF3377158.1"/>
    <property type="molecule type" value="Genomic_DNA"/>
</dbReference>
<evidence type="ECO:0000256" key="4">
    <source>
        <dbReference type="RuleBase" id="RU003560"/>
    </source>
</evidence>
<dbReference type="InterPro" id="IPR005814">
    <property type="entry name" value="Aminotrans_3"/>
</dbReference>
<evidence type="ECO:0000256" key="1">
    <source>
        <dbReference type="ARBA" id="ARBA00001933"/>
    </source>
</evidence>
<dbReference type="Gene3D" id="3.40.640.10">
    <property type="entry name" value="Type I PLP-dependent aspartate aminotransferase-like (Major domain)"/>
    <property type="match status" value="1"/>
</dbReference>
<dbReference type="PANTHER" id="PTHR11986">
    <property type="entry name" value="AMINOTRANSFERASE CLASS III"/>
    <property type="match status" value="1"/>
</dbReference>
<evidence type="ECO:0000313" key="6">
    <source>
        <dbReference type="EMBL" id="CAF4726298.1"/>
    </source>
</evidence>
<dbReference type="GO" id="GO:0030170">
    <property type="term" value="F:pyridoxal phosphate binding"/>
    <property type="evidence" value="ECO:0007669"/>
    <property type="project" value="InterPro"/>
</dbReference>
<dbReference type="FunFam" id="3.40.640.10:FF:000004">
    <property type="entry name" value="Acetylornithine aminotransferase"/>
    <property type="match status" value="1"/>
</dbReference>
<sequence length="473" mass="51752">MKTDIVQQTQNLLNMIAKRDLNDDEKKQLIDETVDNFNSYINPGFLKYRKSFSPDYVAVEWADSGSTFTCVKGIEYIDCLGGYGIYNVGHRHPKVLKAVTDQLNRQALHSQELLDPLRGYLAKILADLAPGNLKYTFFTNSGTESVEGALKMALLATGRRTVIAAVGGFHGKSLGSLSATSKAVFRKPFLPSLHNMRHIPFNDLAALEQTLSCLQFTGDDAAAVLLEPILGEGGIIVPSDDYFPGVRRLCDKYGALLIADEVQSGMGRTGKMFCVEHWNVEPDILCLGKAFGGGIMPAGCFIGSEKLWSPIFDNPFLHTTTFGGNPLACAAAIATINVLLEERLCERAQTVGDLFLSKLKSTIKPYAPHIVLEARGKGLMIALEFPDSDTGFRVSKGLFRERILVAGTLVNAKTIRIEPPLTITLEQVDTVINALGKVLKEIASEMKVQLVNEPIVKPVPLNNLQQTVLSRQL</sequence>
<dbReference type="NCBIfam" id="NF008570">
    <property type="entry name" value="PRK11522.1"/>
    <property type="match status" value="1"/>
</dbReference>
<keyword evidence="3 4" id="KW-0663">Pyridoxal phosphate</keyword>
<comment type="caution">
    <text evidence="5">The sequence shown here is derived from an EMBL/GenBank/DDBJ whole genome shotgun (WGS) entry which is preliminary data.</text>
</comment>
<dbReference type="GO" id="GO:0009447">
    <property type="term" value="P:putrescine catabolic process"/>
    <property type="evidence" value="ECO:0007669"/>
    <property type="project" value="TreeGrafter"/>
</dbReference>
<comment type="similarity">
    <text evidence="2 4">Belongs to the class-III pyridoxal-phosphate-dependent aminotransferase family.</text>
</comment>
<dbReference type="InterPro" id="IPR049704">
    <property type="entry name" value="Aminotrans_3_PPA_site"/>
</dbReference>
<dbReference type="GO" id="GO:0033094">
    <property type="term" value="F:putrescine--2-oxoglutarate transaminase activity"/>
    <property type="evidence" value="ECO:0007669"/>
    <property type="project" value="TreeGrafter"/>
</dbReference>
<organism evidence="5 7">
    <name type="scientific">Rotaria socialis</name>
    <dbReference type="NCBI Taxonomy" id="392032"/>
    <lineage>
        <taxon>Eukaryota</taxon>
        <taxon>Metazoa</taxon>
        <taxon>Spiralia</taxon>
        <taxon>Gnathifera</taxon>
        <taxon>Rotifera</taxon>
        <taxon>Eurotatoria</taxon>
        <taxon>Bdelloidea</taxon>
        <taxon>Philodinida</taxon>
        <taxon>Philodinidae</taxon>
        <taxon>Rotaria</taxon>
    </lineage>
</organism>
<comment type="cofactor">
    <cofactor evidence="1">
        <name>pyridoxal 5'-phosphate</name>
        <dbReference type="ChEBI" id="CHEBI:597326"/>
    </cofactor>
</comment>
<dbReference type="Gene3D" id="3.90.1150.10">
    <property type="entry name" value="Aspartate Aminotransferase, domain 1"/>
    <property type="match status" value="1"/>
</dbReference>
<name>A0A817Y557_9BILA</name>
<dbReference type="Proteomes" id="UP000663865">
    <property type="component" value="Unassembled WGS sequence"/>
</dbReference>
<dbReference type="InterPro" id="IPR015424">
    <property type="entry name" value="PyrdxlP-dep_Trfase"/>
</dbReference>
<dbReference type="CDD" id="cd00610">
    <property type="entry name" value="OAT_like"/>
    <property type="match status" value="1"/>
</dbReference>
<dbReference type="InterPro" id="IPR050103">
    <property type="entry name" value="Class-III_PLP-dep_AT"/>
</dbReference>
<evidence type="ECO:0000313" key="7">
    <source>
        <dbReference type="Proteomes" id="UP000663865"/>
    </source>
</evidence>
<dbReference type="Proteomes" id="UP000663838">
    <property type="component" value="Unassembled WGS sequence"/>
</dbReference>
<gene>
    <name evidence="5" type="ORF">KIK155_LOCUS5937</name>
    <name evidence="6" type="ORF">TOA249_LOCUS18602</name>
</gene>
<dbReference type="GO" id="GO:0042802">
    <property type="term" value="F:identical protein binding"/>
    <property type="evidence" value="ECO:0007669"/>
    <property type="project" value="TreeGrafter"/>
</dbReference>
<evidence type="ECO:0000256" key="3">
    <source>
        <dbReference type="ARBA" id="ARBA00022898"/>
    </source>
</evidence>
<dbReference type="PANTHER" id="PTHR11986:SF112">
    <property type="entry name" value="PUTRESCINE AMINOTRANSFERASE"/>
    <property type="match status" value="1"/>
</dbReference>
<proteinExistence type="inferred from homology"/>
<accession>A0A817Y557</accession>
<evidence type="ECO:0000313" key="5">
    <source>
        <dbReference type="EMBL" id="CAF3377158.1"/>
    </source>
</evidence>